<proteinExistence type="predicted"/>
<dbReference type="GO" id="GO:0016765">
    <property type="term" value="F:transferase activity, transferring alkyl or aryl (other than methyl) groups"/>
    <property type="evidence" value="ECO:0007669"/>
    <property type="project" value="InterPro"/>
</dbReference>
<keyword evidence="3 5" id="KW-1133">Transmembrane helix</keyword>
<dbReference type="EMBL" id="CP159872">
    <property type="protein sequence ID" value="XCM78926.1"/>
    <property type="molecule type" value="Genomic_DNA"/>
</dbReference>
<name>A0AAU8JRJ5_9ACTN</name>
<feature type="transmembrane region" description="Helical" evidence="5">
    <location>
        <begin position="140"/>
        <end position="161"/>
    </location>
</feature>
<gene>
    <name evidence="6" type="ORF">ABWK59_08305</name>
</gene>
<evidence type="ECO:0000256" key="4">
    <source>
        <dbReference type="ARBA" id="ARBA00023136"/>
    </source>
</evidence>
<dbReference type="InterPro" id="IPR000537">
    <property type="entry name" value="UbiA_prenyltransferase"/>
</dbReference>
<dbReference type="Gene3D" id="1.20.120.1780">
    <property type="entry name" value="UbiA prenyltransferase"/>
    <property type="match status" value="1"/>
</dbReference>
<feature type="transmembrane region" description="Helical" evidence="5">
    <location>
        <begin position="167"/>
        <end position="188"/>
    </location>
</feature>
<feature type="transmembrane region" description="Helical" evidence="5">
    <location>
        <begin position="209"/>
        <end position="228"/>
    </location>
</feature>
<feature type="transmembrane region" description="Helical" evidence="5">
    <location>
        <begin position="259"/>
        <end position="279"/>
    </location>
</feature>
<dbReference type="RefSeq" id="WP_354639203.1">
    <property type="nucleotide sequence ID" value="NZ_CP159872.1"/>
</dbReference>
<dbReference type="KEGG" id="kcm:ABWK59_08305"/>
<accession>A0AAU8JRJ5</accession>
<evidence type="ECO:0000256" key="5">
    <source>
        <dbReference type="SAM" id="Phobius"/>
    </source>
</evidence>
<comment type="subcellular location">
    <subcellularLocation>
        <location evidence="1">Membrane</location>
        <topology evidence="1">Multi-pass membrane protein</topology>
    </subcellularLocation>
</comment>
<dbReference type="Pfam" id="PF01040">
    <property type="entry name" value="UbiA"/>
    <property type="match status" value="1"/>
</dbReference>
<keyword evidence="2 5" id="KW-0812">Transmembrane</keyword>
<dbReference type="GO" id="GO:0016020">
    <property type="term" value="C:membrane"/>
    <property type="evidence" value="ECO:0007669"/>
    <property type="project" value="UniProtKB-SubCell"/>
</dbReference>
<evidence type="ECO:0000256" key="1">
    <source>
        <dbReference type="ARBA" id="ARBA00004141"/>
    </source>
</evidence>
<dbReference type="InterPro" id="IPR044878">
    <property type="entry name" value="UbiA_sf"/>
</dbReference>
<sequence>MSSEIAVPRPWSRAGRLLRACHPAPAAAVTVFAAALAASAGRGGAGTALTLAAVGAGQLSIGWHNDRLDAGRDRAAGRRDKPLATGDLAPGTVGAAAGWALAACVPLSLAAGWPAGLAHLTGVAAGWAYNLRLKRTLLSWLPYALAFGLLPAFVTLGLPGAPWPRPWVLAAAALLGTGAHLANVLPDIEDDLASGIRGLPQRLGRTRSGPLAALLVLAASAVLLLGPSSPAGPVAGAALTVATALTAAALAAPRTRLPFLATLAAAAIDVTVLVAHGTALT</sequence>
<organism evidence="6">
    <name type="scientific">Kitasatospora camelliae</name>
    <dbReference type="NCBI Taxonomy" id="3156397"/>
    <lineage>
        <taxon>Bacteria</taxon>
        <taxon>Bacillati</taxon>
        <taxon>Actinomycetota</taxon>
        <taxon>Actinomycetes</taxon>
        <taxon>Kitasatosporales</taxon>
        <taxon>Streptomycetaceae</taxon>
        <taxon>Kitasatospora</taxon>
    </lineage>
</organism>
<evidence type="ECO:0000256" key="3">
    <source>
        <dbReference type="ARBA" id="ARBA00022989"/>
    </source>
</evidence>
<feature type="transmembrane region" description="Helical" evidence="5">
    <location>
        <begin position="234"/>
        <end position="252"/>
    </location>
</feature>
<dbReference type="Gene3D" id="1.10.357.140">
    <property type="entry name" value="UbiA prenyltransferase"/>
    <property type="match status" value="1"/>
</dbReference>
<dbReference type="CDD" id="cd13956">
    <property type="entry name" value="PT_UbiA"/>
    <property type="match status" value="1"/>
</dbReference>
<evidence type="ECO:0000256" key="2">
    <source>
        <dbReference type="ARBA" id="ARBA00022692"/>
    </source>
</evidence>
<reference evidence="6" key="1">
    <citation type="submission" date="2024-06" db="EMBL/GenBank/DDBJ databases">
        <title>The genome sequences of Kitasatospora sp. strain HUAS MG31.</title>
        <authorList>
            <person name="Mo P."/>
        </authorList>
    </citation>
    <scope>NUCLEOTIDE SEQUENCE</scope>
    <source>
        <strain evidence="6">HUAS MG31</strain>
    </source>
</reference>
<keyword evidence="4 5" id="KW-0472">Membrane</keyword>
<protein>
    <submittedName>
        <fullName evidence="6">UbiA family prenyltransferase</fullName>
    </submittedName>
</protein>
<dbReference type="AlphaFoldDB" id="A0AAU8JRJ5"/>
<evidence type="ECO:0000313" key="6">
    <source>
        <dbReference type="EMBL" id="XCM78926.1"/>
    </source>
</evidence>